<accession>A0A0D2CQ57</accession>
<gene>
    <name evidence="9" type="ORF">PV07_08900</name>
</gene>
<keyword evidence="3 6" id="KW-0863">Zinc-finger</keyword>
<dbReference type="SMART" id="SM00064">
    <property type="entry name" value="FYVE"/>
    <property type="match status" value="2"/>
</dbReference>
<dbReference type="InterPro" id="IPR013083">
    <property type="entry name" value="Znf_RING/FYVE/PHD"/>
</dbReference>
<dbReference type="InterPro" id="IPR021565">
    <property type="entry name" value="Rbsn_Rab-bd"/>
</dbReference>
<feature type="region of interest" description="Disordered" evidence="7">
    <location>
        <begin position="1"/>
        <end position="62"/>
    </location>
</feature>
<feature type="compositionally biased region" description="Low complexity" evidence="7">
    <location>
        <begin position="28"/>
        <end position="60"/>
    </location>
</feature>
<organism evidence="9 10">
    <name type="scientific">Cladophialophora immunda</name>
    <dbReference type="NCBI Taxonomy" id="569365"/>
    <lineage>
        <taxon>Eukaryota</taxon>
        <taxon>Fungi</taxon>
        <taxon>Dikarya</taxon>
        <taxon>Ascomycota</taxon>
        <taxon>Pezizomycotina</taxon>
        <taxon>Eurotiomycetes</taxon>
        <taxon>Chaetothyriomycetidae</taxon>
        <taxon>Chaetothyriales</taxon>
        <taxon>Herpotrichiellaceae</taxon>
        <taxon>Cladophialophora</taxon>
    </lineage>
</organism>
<feature type="region of interest" description="Disordered" evidence="7">
    <location>
        <begin position="157"/>
        <end position="194"/>
    </location>
</feature>
<dbReference type="Gene3D" id="4.10.860.20">
    <property type="entry name" value="Rabenosyn, Rab binding domain"/>
    <property type="match status" value="1"/>
</dbReference>
<dbReference type="Gene3D" id="3.30.40.10">
    <property type="entry name" value="Zinc/RING finger domain, C3HC4 (zinc finger)"/>
    <property type="match status" value="2"/>
</dbReference>
<feature type="domain" description="FYVE-type" evidence="8">
    <location>
        <begin position="217"/>
        <end position="273"/>
    </location>
</feature>
<dbReference type="AlphaFoldDB" id="A0A0D2CQ57"/>
<dbReference type="InterPro" id="IPR052727">
    <property type="entry name" value="Rab4/Rab5_effector"/>
</dbReference>
<evidence type="ECO:0000256" key="3">
    <source>
        <dbReference type="ARBA" id="ARBA00022771"/>
    </source>
</evidence>
<dbReference type="InterPro" id="IPR006642">
    <property type="entry name" value="Rad18_UBZ4"/>
</dbReference>
<evidence type="ECO:0000259" key="8">
    <source>
        <dbReference type="PROSITE" id="PS50178"/>
    </source>
</evidence>
<keyword evidence="1" id="KW-0479">Metal-binding</keyword>
<feature type="compositionally biased region" description="Polar residues" evidence="7">
    <location>
        <begin position="563"/>
        <end position="578"/>
    </location>
</feature>
<dbReference type="InterPro" id="IPR011011">
    <property type="entry name" value="Znf_FYVE_PHD"/>
</dbReference>
<dbReference type="GO" id="GO:0003677">
    <property type="term" value="F:DNA binding"/>
    <property type="evidence" value="ECO:0007669"/>
    <property type="project" value="InterPro"/>
</dbReference>
<keyword evidence="5" id="KW-0234">DNA repair</keyword>
<sequence length="721" mass="80312">MSRRTIGGGRVLGSSRTLGPPAPPPKSTSPLPSHVLSPSDSSLSLNTSESGTSTPPSSDPQDIVSRVSLDHGAPDLSTAAAAAATDRLVCPICNEEMVTLLQLNRHLDDVHEEIEEEQQDEVKDWFKQQMVKAKRFQPLAVLNQKLKGLDVFESNHDIVRSSTPTPRSESVSREPRDSPAPPLPPKPPQSVLDPDDIITKQHWQRRTAYDVCSDPTCEKRLGTAVGAVNCRHCGKLFCEEHTMYQMKLSRSAQHEPVRGLWYRVCETCYKSREGYMDRHGLERDRMGEFESVRRSKLSHKEMEVSRLEKRLSRLTQILANPPDEIPQPTHNKRWSLTWVPTDPRKTLEQSIVPWQNDADVQRCPYCQQDFSQYSFRRHHCRTCGKVVCGDAATGCSTVIGLDVATTNTHLTITEKPAPNDVVAVDVRLCKECNQMIFSRRDFQASLTSPSIEAFTRSYTNLLQFERGIRLLLPKFQKLLQALQDPDHPPASSQITDASRTRKRLMDSFTQYDTAARRIRDMPSQSPTQLKLQKAIYQNATQFLHLHMLPLKSLPKVLKHATPHGSSTKPVDLHSNPNPRASLAILNGSRHARKDSSSALSVASFATSNSARISELEAEEKSLRERLIVLEEQRFLVQEMIADANRRRKFDEVAALAGNVEDLSAEIDAVGKLVEGVRGEFEGLYTGTGLGSGVNSPQRKNSDLGAADKGAGMGKMKSVENG</sequence>
<feature type="region of interest" description="Disordered" evidence="7">
    <location>
        <begin position="687"/>
        <end position="721"/>
    </location>
</feature>
<proteinExistence type="predicted"/>
<dbReference type="Pfam" id="PF01363">
    <property type="entry name" value="FYVE"/>
    <property type="match status" value="2"/>
</dbReference>
<dbReference type="OrthoDB" id="166134at2759"/>
<dbReference type="VEuPathDB" id="FungiDB:PV07_08900"/>
<dbReference type="CDD" id="cd15761">
    <property type="entry name" value="FYVE1_Vac1p_like"/>
    <property type="match status" value="1"/>
</dbReference>
<dbReference type="PROSITE" id="PS50178">
    <property type="entry name" value="ZF_FYVE"/>
    <property type="match status" value="2"/>
</dbReference>
<evidence type="ECO:0000256" key="5">
    <source>
        <dbReference type="ARBA" id="ARBA00023204"/>
    </source>
</evidence>
<dbReference type="SMART" id="SM00734">
    <property type="entry name" value="ZnF_Rad18"/>
    <property type="match status" value="1"/>
</dbReference>
<feature type="domain" description="FYVE-type" evidence="8">
    <location>
        <begin position="357"/>
        <end position="437"/>
    </location>
</feature>
<keyword evidence="10" id="KW-1185">Reference proteome</keyword>
<dbReference type="InterPro" id="IPR017455">
    <property type="entry name" value="Znf_FYVE-rel"/>
</dbReference>
<dbReference type="SUPFAM" id="SSF57903">
    <property type="entry name" value="FYVE/PHD zinc finger"/>
    <property type="match status" value="2"/>
</dbReference>
<dbReference type="InterPro" id="IPR036531">
    <property type="entry name" value="Rbsn_Rab-bd_sf"/>
</dbReference>
<feature type="compositionally biased region" description="Gly residues" evidence="7">
    <location>
        <begin position="1"/>
        <end position="11"/>
    </location>
</feature>
<evidence type="ECO:0000313" key="9">
    <source>
        <dbReference type="EMBL" id="KIW25744.1"/>
    </source>
</evidence>
<keyword evidence="2" id="KW-0227">DNA damage</keyword>
<protein>
    <recommendedName>
        <fullName evidence="8">FYVE-type domain-containing protein</fullName>
    </recommendedName>
</protein>
<dbReference type="GO" id="GO:0006281">
    <property type="term" value="P:DNA repair"/>
    <property type="evidence" value="ECO:0007669"/>
    <property type="project" value="UniProtKB-KW"/>
</dbReference>
<dbReference type="InterPro" id="IPR000306">
    <property type="entry name" value="Znf_FYVE"/>
</dbReference>
<evidence type="ECO:0000256" key="4">
    <source>
        <dbReference type="ARBA" id="ARBA00022833"/>
    </source>
</evidence>
<dbReference type="PROSITE" id="PS00028">
    <property type="entry name" value="ZINC_FINGER_C2H2_1"/>
    <property type="match status" value="1"/>
</dbReference>
<dbReference type="RefSeq" id="XP_016245960.1">
    <property type="nucleotide sequence ID" value="XM_016396104.1"/>
</dbReference>
<feature type="compositionally biased region" description="Low complexity" evidence="7">
    <location>
        <begin position="704"/>
        <end position="715"/>
    </location>
</feature>
<dbReference type="PANTHER" id="PTHR13510">
    <property type="entry name" value="FYVE-FINGER-CONTAINING RAB5 EFFECTOR PROTEIN RABENOSYN-5-RELATED"/>
    <property type="match status" value="1"/>
</dbReference>
<dbReference type="Proteomes" id="UP000054466">
    <property type="component" value="Unassembled WGS sequence"/>
</dbReference>
<feature type="compositionally biased region" description="Polar residues" evidence="7">
    <location>
        <begin position="160"/>
        <end position="169"/>
    </location>
</feature>
<evidence type="ECO:0000256" key="1">
    <source>
        <dbReference type="ARBA" id="ARBA00022723"/>
    </source>
</evidence>
<feature type="compositionally biased region" description="Pro residues" evidence="7">
    <location>
        <begin position="178"/>
        <end position="188"/>
    </location>
</feature>
<feature type="region of interest" description="Disordered" evidence="7">
    <location>
        <begin position="559"/>
        <end position="581"/>
    </location>
</feature>
<dbReference type="GeneID" id="27348094"/>
<keyword evidence="4" id="KW-0862">Zinc</keyword>
<evidence type="ECO:0000313" key="10">
    <source>
        <dbReference type="Proteomes" id="UP000054466"/>
    </source>
</evidence>
<dbReference type="CDD" id="cd15737">
    <property type="entry name" value="FYVE2_Vac1p_like"/>
    <property type="match status" value="1"/>
</dbReference>
<dbReference type="InterPro" id="IPR013087">
    <property type="entry name" value="Znf_C2H2_type"/>
</dbReference>
<evidence type="ECO:0000256" key="2">
    <source>
        <dbReference type="ARBA" id="ARBA00022763"/>
    </source>
</evidence>
<evidence type="ECO:0000256" key="6">
    <source>
        <dbReference type="PROSITE-ProRule" id="PRU00091"/>
    </source>
</evidence>
<dbReference type="GO" id="GO:0008270">
    <property type="term" value="F:zinc ion binding"/>
    <property type="evidence" value="ECO:0007669"/>
    <property type="project" value="UniProtKB-KW"/>
</dbReference>
<name>A0A0D2CQ57_9EURO</name>
<evidence type="ECO:0000256" key="7">
    <source>
        <dbReference type="SAM" id="MobiDB-lite"/>
    </source>
</evidence>
<dbReference type="Pfam" id="PF11464">
    <property type="entry name" value="Rbsn"/>
    <property type="match status" value="1"/>
</dbReference>
<reference evidence="9 10" key="1">
    <citation type="submission" date="2015-01" db="EMBL/GenBank/DDBJ databases">
        <title>The Genome Sequence of Cladophialophora immunda CBS83496.</title>
        <authorList>
            <consortium name="The Broad Institute Genomics Platform"/>
            <person name="Cuomo C."/>
            <person name="de Hoog S."/>
            <person name="Gorbushina A."/>
            <person name="Stielow B."/>
            <person name="Teixiera M."/>
            <person name="Abouelleil A."/>
            <person name="Chapman S.B."/>
            <person name="Priest M."/>
            <person name="Young S.K."/>
            <person name="Wortman J."/>
            <person name="Nusbaum C."/>
            <person name="Birren B."/>
        </authorList>
    </citation>
    <scope>NUCLEOTIDE SEQUENCE [LARGE SCALE GENOMIC DNA]</scope>
    <source>
        <strain evidence="9 10">CBS 83496</strain>
    </source>
</reference>
<dbReference type="STRING" id="569365.A0A0D2CQ57"/>
<dbReference type="PANTHER" id="PTHR13510:SF44">
    <property type="entry name" value="RABENOSYN-5"/>
    <property type="match status" value="1"/>
</dbReference>
<dbReference type="EMBL" id="KN847044">
    <property type="protein sequence ID" value="KIW25744.1"/>
    <property type="molecule type" value="Genomic_DNA"/>
</dbReference>
<dbReference type="SUPFAM" id="SSF140125">
    <property type="entry name" value="Rabenosyn-5 Rab-binding domain-like"/>
    <property type="match status" value="1"/>
</dbReference>